<organism evidence="2 3">
    <name type="scientific">Aquisphaera giovannonii</name>
    <dbReference type="NCBI Taxonomy" id="406548"/>
    <lineage>
        <taxon>Bacteria</taxon>
        <taxon>Pseudomonadati</taxon>
        <taxon>Planctomycetota</taxon>
        <taxon>Planctomycetia</taxon>
        <taxon>Isosphaerales</taxon>
        <taxon>Isosphaeraceae</taxon>
        <taxon>Aquisphaera</taxon>
    </lineage>
</organism>
<dbReference type="KEGG" id="agv:OJF2_61670"/>
<dbReference type="AlphaFoldDB" id="A0A5B9WAJ0"/>
<feature type="transmembrane region" description="Helical" evidence="1">
    <location>
        <begin position="140"/>
        <end position="162"/>
    </location>
</feature>
<feature type="transmembrane region" description="Helical" evidence="1">
    <location>
        <begin position="373"/>
        <end position="392"/>
    </location>
</feature>
<feature type="transmembrane region" description="Helical" evidence="1">
    <location>
        <begin position="307"/>
        <end position="329"/>
    </location>
</feature>
<keyword evidence="1" id="KW-0472">Membrane</keyword>
<feature type="transmembrane region" description="Helical" evidence="1">
    <location>
        <begin position="168"/>
        <end position="186"/>
    </location>
</feature>
<dbReference type="Proteomes" id="UP000324233">
    <property type="component" value="Chromosome"/>
</dbReference>
<protein>
    <recommendedName>
        <fullName evidence="4">Glycosyltransferase RgtA/B/C/D-like domain-containing protein</fullName>
    </recommendedName>
</protein>
<keyword evidence="1" id="KW-1133">Transmembrane helix</keyword>
<feature type="transmembrane region" description="Helical" evidence="1">
    <location>
        <begin position="335"/>
        <end position="353"/>
    </location>
</feature>
<feature type="transmembrane region" description="Helical" evidence="1">
    <location>
        <begin position="277"/>
        <end position="295"/>
    </location>
</feature>
<evidence type="ECO:0008006" key="4">
    <source>
        <dbReference type="Google" id="ProtNLM"/>
    </source>
</evidence>
<keyword evidence="1" id="KW-0812">Transmembrane</keyword>
<name>A0A5B9WAJ0_9BACT</name>
<feature type="transmembrane region" description="Helical" evidence="1">
    <location>
        <begin position="77"/>
        <end position="95"/>
    </location>
</feature>
<proteinExistence type="predicted"/>
<gene>
    <name evidence="2" type="ORF">OJF2_61670</name>
</gene>
<feature type="transmembrane region" description="Helical" evidence="1">
    <location>
        <begin position="107"/>
        <end position="128"/>
    </location>
</feature>
<keyword evidence="3" id="KW-1185">Reference proteome</keyword>
<dbReference type="EMBL" id="CP042997">
    <property type="protein sequence ID" value="QEH37576.1"/>
    <property type="molecule type" value="Genomic_DNA"/>
</dbReference>
<dbReference type="RefSeq" id="WP_148597114.1">
    <property type="nucleotide sequence ID" value="NZ_CP042997.1"/>
</dbReference>
<feature type="transmembrane region" description="Helical" evidence="1">
    <location>
        <begin position="198"/>
        <end position="223"/>
    </location>
</feature>
<evidence type="ECO:0000313" key="3">
    <source>
        <dbReference type="Proteomes" id="UP000324233"/>
    </source>
</evidence>
<evidence type="ECO:0000313" key="2">
    <source>
        <dbReference type="EMBL" id="QEH37576.1"/>
    </source>
</evidence>
<reference evidence="2 3" key="1">
    <citation type="submission" date="2019-08" db="EMBL/GenBank/DDBJ databases">
        <title>Deep-cultivation of Planctomycetes and their phenomic and genomic characterization uncovers novel biology.</title>
        <authorList>
            <person name="Wiegand S."/>
            <person name="Jogler M."/>
            <person name="Boedeker C."/>
            <person name="Pinto D."/>
            <person name="Vollmers J."/>
            <person name="Rivas-Marin E."/>
            <person name="Kohn T."/>
            <person name="Peeters S.H."/>
            <person name="Heuer A."/>
            <person name="Rast P."/>
            <person name="Oberbeckmann S."/>
            <person name="Bunk B."/>
            <person name="Jeske O."/>
            <person name="Meyerdierks A."/>
            <person name="Storesund J.E."/>
            <person name="Kallscheuer N."/>
            <person name="Luecker S."/>
            <person name="Lage O.M."/>
            <person name="Pohl T."/>
            <person name="Merkel B.J."/>
            <person name="Hornburger P."/>
            <person name="Mueller R.-W."/>
            <person name="Bruemmer F."/>
            <person name="Labrenz M."/>
            <person name="Spormann A.M."/>
            <person name="Op den Camp H."/>
            <person name="Overmann J."/>
            <person name="Amann R."/>
            <person name="Jetten M.S.M."/>
            <person name="Mascher T."/>
            <person name="Medema M.H."/>
            <person name="Devos D.P."/>
            <person name="Kaster A.-K."/>
            <person name="Ovreas L."/>
            <person name="Rohde M."/>
            <person name="Galperin M.Y."/>
            <person name="Jogler C."/>
        </authorList>
    </citation>
    <scope>NUCLEOTIDE SEQUENCE [LARGE SCALE GENOMIC DNA]</scope>
    <source>
        <strain evidence="2 3">OJF2</strain>
    </source>
</reference>
<feature type="transmembrane region" description="Helical" evidence="1">
    <location>
        <begin position="229"/>
        <end position="248"/>
    </location>
</feature>
<accession>A0A5B9WAJ0</accession>
<dbReference type="OrthoDB" id="7360830at2"/>
<sequence length="532" mass="55972">MNRQLTGLRAFVLAICLVPAAAAIGTLAVRTGSALSPAGLYLATSGGEPVSMYNVLKLQRGLPLYQDPRDPPFYPTTLYNAGFYAFYAAATWPWRHDTAAVVPAMRLVSLGLQALGVGASMALALLAWNRRRSPRAAGWAGLAMALAAVATCFGPLLGWWTVTTRPDIGAAAFAGIGLVVMIGLGGRRPLAAAAIAGACLAAAWSFKQSCVLIAGGMVLAAIWQRRYAVAAMLMLPSALVVAAFLAILGPDYRANVLWATSLSAFSLANLARMASLLAVKGGLPLLASAAALPFLGRAGWMRREERATLVACWLTTLLGGLVTSCRTGSEANYFFELWFVVVLLVMAGVRLLWDAAESAASPARVRRARPALAALGLMVAAWAGLDALRIAGVGDGRLGRIRLALEPGHRAEVDRAAGLARRVGGEIYCQPALSGLALDPPFPMPIFDDYVYFHRPAAERGLLRGPGLRGLLERHEFPLIVLEARSEEILAAALAAGYVRQPGWSYLAVLEPPAPAADAAVAAVMRGAGADR</sequence>
<evidence type="ECO:0000256" key="1">
    <source>
        <dbReference type="SAM" id="Phobius"/>
    </source>
</evidence>